<gene>
    <name evidence="1" type="ORF">CLORY_30970</name>
</gene>
<dbReference type="Pfam" id="PF19640">
    <property type="entry name" value="DUF6143"/>
    <property type="match status" value="1"/>
</dbReference>
<name>A0A1V4IJ57_9CLOT</name>
<accession>A0A1V4IJ57</accession>
<sequence length="196" mass="21937">MNRETFEKIYEPLLQNVSTPIELYESILGKYFIGYADNLTFGQNTSAWARLHNPINSGVILHVNVWTVTGVSRSPFRAQFWFNATPPASDVKYSDTTPTNLAVTPLPKARVQLEYASNVTGNPTGGIKAFVRRALPETTLVDNENGKIIIAPGGNFMVFLSTPETPENETSGRVAFGWWEEKMYRGKCGCRQQKTR</sequence>
<proteinExistence type="predicted"/>
<reference evidence="1 2" key="1">
    <citation type="submission" date="2017-03" db="EMBL/GenBank/DDBJ databases">
        <title>Genome sequence of Clostridium oryzae DSM 28571.</title>
        <authorList>
            <person name="Poehlein A."/>
            <person name="Daniel R."/>
        </authorList>
    </citation>
    <scope>NUCLEOTIDE SEQUENCE [LARGE SCALE GENOMIC DNA]</scope>
    <source>
        <strain evidence="1 2">DSM 28571</strain>
    </source>
</reference>
<dbReference type="Proteomes" id="UP000190080">
    <property type="component" value="Unassembled WGS sequence"/>
</dbReference>
<keyword evidence="2" id="KW-1185">Reference proteome</keyword>
<dbReference type="EMBL" id="MZGV01000038">
    <property type="protein sequence ID" value="OPJ59880.1"/>
    <property type="molecule type" value="Genomic_DNA"/>
</dbReference>
<comment type="caution">
    <text evidence="1">The sequence shown here is derived from an EMBL/GenBank/DDBJ whole genome shotgun (WGS) entry which is preliminary data.</text>
</comment>
<organism evidence="1 2">
    <name type="scientific">Clostridium oryzae</name>
    <dbReference type="NCBI Taxonomy" id="1450648"/>
    <lineage>
        <taxon>Bacteria</taxon>
        <taxon>Bacillati</taxon>
        <taxon>Bacillota</taxon>
        <taxon>Clostridia</taxon>
        <taxon>Eubacteriales</taxon>
        <taxon>Clostridiaceae</taxon>
        <taxon>Clostridium</taxon>
    </lineage>
</organism>
<dbReference type="RefSeq" id="WP_242954430.1">
    <property type="nucleotide sequence ID" value="NZ_MZGV01000038.1"/>
</dbReference>
<dbReference type="STRING" id="1450648.CLORY_30970"/>
<dbReference type="InterPro" id="IPR046141">
    <property type="entry name" value="DUF6143"/>
</dbReference>
<evidence type="ECO:0000313" key="2">
    <source>
        <dbReference type="Proteomes" id="UP000190080"/>
    </source>
</evidence>
<evidence type="ECO:0000313" key="1">
    <source>
        <dbReference type="EMBL" id="OPJ59880.1"/>
    </source>
</evidence>
<protein>
    <submittedName>
        <fullName evidence="1">Uncharacterized protein</fullName>
    </submittedName>
</protein>
<dbReference type="AlphaFoldDB" id="A0A1V4IJ57"/>